<accession>A0A2S1PAR6</accession>
<dbReference type="SUPFAM" id="SSF56300">
    <property type="entry name" value="Metallo-dependent phosphatases"/>
    <property type="match status" value="1"/>
</dbReference>
<dbReference type="KEGG" id="vg:60323918"/>
<proteinExistence type="predicted"/>
<sequence>MTITEEAHVSLSDRLATPAAANEKYRPTVEFDNRGATIDTGTVYQEPGQPPEYAEILRQVGRDPERFRLVEILSEKHWQVPYRPYVRDDDGQPIFNEFGKPRLEEQEFRWAASYKLRVEPIDRGGPSDLEALIADARKVPTIAPATTSPYWYVFQAGDLQLGKRSRDGSTEQIVERFVQSLEAAGRQYRELVASVGIAGVQISMPGDCIEGVVSQKGANSWLTQETIAEQFRLLRRLMVEAVDTFRAAPAVYLDVVNGNHDQANRQWNTNPGDGWATEAAIAVRDAMVLNRDVYGHVEVRVPEPWSGSMTVPVGDTVVTVMHGHQSPKGKALDWLAKQAVHNQPAGACQVLQHGHWHVGAVEMHATKTIVCSPTFDCGSDWFRERQGGESRRGALTYLLRSGEVSNLGVL</sequence>
<evidence type="ECO:0000313" key="2">
    <source>
        <dbReference type="Proteomes" id="UP000247238"/>
    </source>
</evidence>
<gene>
    <name evidence="1" type="primary">35</name>
    <name evidence="1" type="ORF">SEA_ALISHAPH_35</name>
</gene>
<dbReference type="GeneID" id="60323918"/>
<organism evidence="1 2">
    <name type="scientific">Mycobacterium phage AlishaPH</name>
    <dbReference type="NCBI Taxonomy" id="2163590"/>
    <lineage>
        <taxon>Viruses</taxon>
        <taxon>Duplodnaviria</taxon>
        <taxon>Heunggongvirae</taxon>
        <taxon>Uroviricota</taxon>
        <taxon>Caudoviricetes</taxon>
        <taxon>Weiservirinae</taxon>
        <taxon>Anayavirus</taxon>
        <taxon>Anayavirus alishaPH</taxon>
    </lineage>
</organism>
<evidence type="ECO:0000313" key="1">
    <source>
        <dbReference type="EMBL" id="AWH13648.1"/>
    </source>
</evidence>
<dbReference type="InterPro" id="IPR029052">
    <property type="entry name" value="Metallo-depent_PP-like"/>
</dbReference>
<dbReference type="EMBL" id="MH077577">
    <property type="protein sequence ID" value="AWH13648.1"/>
    <property type="molecule type" value="Genomic_DNA"/>
</dbReference>
<evidence type="ECO:0008006" key="3">
    <source>
        <dbReference type="Google" id="ProtNLM"/>
    </source>
</evidence>
<dbReference type="RefSeq" id="YP_009952464.1">
    <property type="nucleotide sequence ID" value="NC_051612.1"/>
</dbReference>
<reference evidence="1 2" key="1">
    <citation type="submission" date="2018-03" db="EMBL/GenBank/DDBJ databases">
        <authorList>
            <person name="Austin R."/>
            <person name="Blanding C."/>
            <person name="Kuzma R."/>
            <person name="Livernois E."/>
            <person name="Rokosz L."/>
            <person name="Wan E."/>
            <person name="Bowman C.A."/>
            <person name="Russell D.A."/>
            <person name="Pope W.H."/>
            <person name="Jacobs-Sera D."/>
            <person name="Hatfull G.F."/>
        </authorList>
    </citation>
    <scope>NUCLEOTIDE SEQUENCE [LARGE SCALE GENOMIC DNA]</scope>
</reference>
<protein>
    <recommendedName>
        <fullName evidence="3">Exonuclease</fullName>
    </recommendedName>
</protein>
<name>A0A2S1PAR6_9CAUD</name>
<dbReference type="Proteomes" id="UP000247238">
    <property type="component" value="Segment"/>
</dbReference>
<keyword evidence="2" id="KW-1185">Reference proteome</keyword>